<organism evidence="1 2">
    <name type="scientific">Avena sativa</name>
    <name type="common">Oat</name>
    <dbReference type="NCBI Taxonomy" id="4498"/>
    <lineage>
        <taxon>Eukaryota</taxon>
        <taxon>Viridiplantae</taxon>
        <taxon>Streptophyta</taxon>
        <taxon>Embryophyta</taxon>
        <taxon>Tracheophyta</taxon>
        <taxon>Spermatophyta</taxon>
        <taxon>Magnoliopsida</taxon>
        <taxon>Liliopsida</taxon>
        <taxon>Poales</taxon>
        <taxon>Poaceae</taxon>
        <taxon>BOP clade</taxon>
        <taxon>Pooideae</taxon>
        <taxon>Poodae</taxon>
        <taxon>Poeae</taxon>
        <taxon>Poeae Chloroplast Group 1 (Aveneae type)</taxon>
        <taxon>Aveninae</taxon>
        <taxon>Avena</taxon>
    </lineage>
</organism>
<name>A0ACD6AQ65_AVESA</name>
<dbReference type="EnsemblPlants" id="AVESA.00010b.r2.UnG1403000.1">
    <property type="protein sequence ID" value="AVESA.00010b.r2.UnG1403000.1.CDS"/>
    <property type="gene ID" value="AVESA.00010b.r2.UnG1403000"/>
</dbReference>
<reference evidence="1" key="1">
    <citation type="submission" date="2025-09" db="UniProtKB">
        <authorList>
            <consortium name="EnsemblPlants"/>
        </authorList>
    </citation>
    <scope>IDENTIFICATION</scope>
</reference>
<proteinExistence type="predicted"/>
<accession>A0ACD6AQ65</accession>
<keyword evidence="2" id="KW-1185">Reference proteome</keyword>
<dbReference type="Proteomes" id="UP001732700">
    <property type="component" value="Unassembled WGS sequence"/>
</dbReference>
<sequence length="486" mass="54518">MEEYLMKVVLALALVTASAIVVSMTKKKKKKKKKNLPPGSLGFPVIGQTLGVVRAWRANRLEQWILQRIARYGPVSKLSLFCTPTVLVAGPAANKFMLFSGALRVMQPESLQRIIGKRSIIDLQGDDHRRVRGALVEFLKPDMLKLYVGRIDAQVRQHLQDKWHGCTTVTVLPLMKRLTFDIISDLLFGLEAGVVRDALAHDFELIVESVFAIPVNLPFTTFRRSLKASQRARPLLEGMMHDKKAKLRQGNTSPNNDLLTRLLSLTDDHGQQLLTDEEILDNGMLAMLAGFDATAVLMTFIVRQIGSDPAILAPMVQEHEEIARNKADGEPLTWEDLSKMKFTWRVAQETLRLVPPSFGIIRMALEDIDFDGYCIPKGWQVCCASSVTHMDPSIFHEPAKFDPSRFENQNHSSAPIPACSYIPFGSGPRICPAVEFTRIETLVTIHHLVRNFTWKLCCKENTFARDPLPSPLNGLPIELQHNPTSL</sequence>
<protein>
    <submittedName>
        <fullName evidence="1">Uncharacterized protein</fullName>
    </submittedName>
</protein>
<evidence type="ECO:0000313" key="2">
    <source>
        <dbReference type="Proteomes" id="UP001732700"/>
    </source>
</evidence>
<evidence type="ECO:0000313" key="1">
    <source>
        <dbReference type="EnsemblPlants" id="AVESA.00010b.r2.UnG1403000.1.CDS"/>
    </source>
</evidence>